<protein>
    <recommendedName>
        <fullName evidence="19">Protein NBR1 homolog</fullName>
    </recommendedName>
</protein>
<dbReference type="CDD" id="cd14319">
    <property type="entry name" value="UBA_NBR1"/>
    <property type="match status" value="2"/>
</dbReference>
<organism evidence="17 18">
    <name type="scientific">Flemingia macrophylla</name>
    <dbReference type="NCBI Taxonomy" id="520843"/>
    <lineage>
        <taxon>Eukaryota</taxon>
        <taxon>Viridiplantae</taxon>
        <taxon>Streptophyta</taxon>
        <taxon>Embryophyta</taxon>
        <taxon>Tracheophyta</taxon>
        <taxon>Spermatophyta</taxon>
        <taxon>Magnoliopsida</taxon>
        <taxon>eudicotyledons</taxon>
        <taxon>Gunneridae</taxon>
        <taxon>Pentapetalae</taxon>
        <taxon>rosids</taxon>
        <taxon>fabids</taxon>
        <taxon>Fabales</taxon>
        <taxon>Fabaceae</taxon>
        <taxon>Papilionoideae</taxon>
        <taxon>50 kb inversion clade</taxon>
        <taxon>NPAAA clade</taxon>
        <taxon>indigoferoid/millettioid clade</taxon>
        <taxon>Phaseoleae</taxon>
        <taxon>Flemingia</taxon>
    </lineage>
</organism>
<dbReference type="InterPro" id="IPR043145">
    <property type="entry name" value="Znf_ZZ_sf"/>
</dbReference>
<dbReference type="InterPro" id="IPR015940">
    <property type="entry name" value="UBA"/>
</dbReference>
<evidence type="ECO:0000313" key="17">
    <source>
        <dbReference type="EMBL" id="KAL2334359.1"/>
    </source>
</evidence>
<evidence type="ECO:0000256" key="9">
    <source>
        <dbReference type="ARBA" id="ARBA00022927"/>
    </source>
</evidence>
<comment type="subunit">
    <text evidence="3">Homodimers and heterodimers.</text>
</comment>
<dbReference type="Pfam" id="PF24932">
    <property type="entry name" value="UBA_NBR1_C"/>
    <property type="match status" value="2"/>
</dbReference>
<dbReference type="EMBL" id="JBGMDY010000005">
    <property type="protein sequence ID" value="KAL2334359.1"/>
    <property type="molecule type" value="Genomic_DNA"/>
</dbReference>
<dbReference type="PANTHER" id="PTHR20930:SF0">
    <property type="entry name" value="PROTEIN ILRUN"/>
    <property type="match status" value="1"/>
</dbReference>
<dbReference type="InterPro" id="IPR032350">
    <property type="entry name" value="Nbr1_FW"/>
</dbReference>
<dbReference type="GO" id="GO:0005776">
    <property type="term" value="C:autophagosome"/>
    <property type="evidence" value="ECO:0007669"/>
    <property type="project" value="UniProtKB-SubCell"/>
</dbReference>
<evidence type="ECO:0000313" key="18">
    <source>
        <dbReference type="Proteomes" id="UP001603857"/>
    </source>
</evidence>
<keyword evidence="9" id="KW-0653">Protein transport</keyword>
<keyword evidence="7 12" id="KW-0863">Zinc-finger</keyword>
<evidence type="ECO:0000256" key="2">
    <source>
        <dbReference type="ARBA" id="ARBA00004419"/>
    </source>
</evidence>
<feature type="compositionally biased region" description="Polar residues" evidence="13">
    <location>
        <begin position="285"/>
        <end position="298"/>
    </location>
</feature>
<evidence type="ECO:0000256" key="4">
    <source>
        <dbReference type="ARBA" id="ARBA00022448"/>
    </source>
</evidence>
<dbReference type="SUPFAM" id="SSF46934">
    <property type="entry name" value="UBA-like"/>
    <property type="match status" value="1"/>
</dbReference>
<dbReference type="AlphaFoldDB" id="A0ABD1MEX8"/>
<accession>A0ABD1MEX8</accession>
<reference evidence="17 18" key="1">
    <citation type="submission" date="2024-08" db="EMBL/GenBank/DDBJ databases">
        <title>Insights into the chromosomal genome structure of Flemingia macrophylla.</title>
        <authorList>
            <person name="Ding Y."/>
            <person name="Zhao Y."/>
            <person name="Bi W."/>
            <person name="Wu M."/>
            <person name="Zhao G."/>
            <person name="Gong Y."/>
            <person name="Li W."/>
            <person name="Zhang P."/>
        </authorList>
    </citation>
    <scope>NUCLEOTIDE SEQUENCE [LARGE SCALE GENOMIC DNA]</scope>
    <source>
        <strain evidence="17">DYQJB</strain>
        <tissue evidence="17">Leaf</tissue>
    </source>
</reference>
<dbReference type="PROSITE" id="PS50030">
    <property type="entry name" value="UBA"/>
    <property type="match status" value="2"/>
</dbReference>
<name>A0ABD1MEX8_9FABA</name>
<evidence type="ECO:0000259" key="15">
    <source>
        <dbReference type="PROSITE" id="PS50135"/>
    </source>
</evidence>
<dbReference type="GO" id="GO:0006914">
    <property type="term" value="P:autophagy"/>
    <property type="evidence" value="ECO:0007669"/>
    <property type="project" value="UniProtKB-KW"/>
</dbReference>
<evidence type="ECO:0000256" key="8">
    <source>
        <dbReference type="ARBA" id="ARBA00022833"/>
    </source>
</evidence>
<feature type="domain" description="UBA" evidence="14">
    <location>
        <begin position="761"/>
        <end position="803"/>
    </location>
</feature>
<dbReference type="PROSITE" id="PS51745">
    <property type="entry name" value="PB1"/>
    <property type="match status" value="1"/>
</dbReference>
<evidence type="ECO:0000256" key="1">
    <source>
        <dbReference type="ARBA" id="ARBA00004116"/>
    </source>
</evidence>
<dbReference type="InterPro" id="IPR000270">
    <property type="entry name" value="PB1_dom"/>
</dbReference>
<evidence type="ECO:0000256" key="6">
    <source>
        <dbReference type="ARBA" id="ARBA00022723"/>
    </source>
</evidence>
<evidence type="ECO:0000256" key="7">
    <source>
        <dbReference type="ARBA" id="ARBA00022771"/>
    </source>
</evidence>
<evidence type="ECO:0000259" key="14">
    <source>
        <dbReference type="PROSITE" id="PS50030"/>
    </source>
</evidence>
<dbReference type="Pfam" id="PF16158">
    <property type="entry name" value="N_BRCA1_IG"/>
    <property type="match status" value="1"/>
</dbReference>
<feature type="domain" description="ZZ-type" evidence="15">
    <location>
        <begin position="347"/>
        <end position="397"/>
    </location>
</feature>
<dbReference type="SUPFAM" id="SSF54277">
    <property type="entry name" value="CAD &amp; PB1 domains"/>
    <property type="match status" value="1"/>
</dbReference>
<keyword evidence="11" id="KW-0968">Cytoplasmic vesicle</keyword>
<dbReference type="InterPro" id="IPR013783">
    <property type="entry name" value="Ig-like_fold"/>
</dbReference>
<keyword evidence="5" id="KW-0926">Vacuole</keyword>
<dbReference type="GO" id="GO:0031410">
    <property type="term" value="C:cytoplasmic vesicle"/>
    <property type="evidence" value="ECO:0007669"/>
    <property type="project" value="UniProtKB-KW"/>
</dbReference>
<evidence type="ECO:0000256" key="10">
    <source>
        <dbReference type="ARBA" id="ARBA00023006"/>
    </source>
</evidence>
<comment type="caution">
    <text evidence="17">The sequence shown here is derived from an EMBL/GenBank/DDBJ whole genome shotgun (WGS) entry which is preliminary data.</text>
</comment>
<dbReference type="InterPro" id="IPR000433">
    <property type="entry name" value="Znf_ZZ"/>
</dbReference>
<feature type="region of interest" description="Disordered" evidence="13">
    <location>
        <begin position="176"/>
        <end position="207"/>
    </location>
</feature>
<evidence type="ECO:0000256" key="5">
    <source>
        <dbReference type="ARBA" id="ARBA00022554"/>
    </source>
</evidence>
<dbReference type="CDD" id="cd14947">
    <property type="entry name" value="NBR1_like"/>
    <property type="match status" value="1"/>
</dbReference>
<feature type="compositionally biased region" description="Polar residues" evidence="13">
    <location>
        <begin position="196"/>
        <end position="205"/>
    </location>
</feature>
<dbReference type="Gene3D" id="3.30.60.90">
    <property type="match status" value="1"/>
</dbReference>
<evidence type="ECO:0000256" key="11">
    <source>
        <dbReference type="ARBA" id="ARBA00023329"/>
    </source>
</evidence>
<proteinExistence type="predicted"/>
<dbReference type="PANTHER" id="PTHR20930">
    <property type="entry name" value="OVARIAN CARCINOMA ANTIGEN CA125-RELATED"/>
    <property type="match status" value="1"/>
</dbReference>
<dbReference type="Gene3D" id="2.60.40.10">
    <property type="entry name" value="Immunoglobulins"/>
    <property type="match status" value="1"/>
</dbReference>
<dbReference type="SMART" id="SM00666">
    <property type="entry name" value="PB1"/>
    <property type="match status" value="1"/>
</dbReference>
<feature type="domain" description="UBA" evidence="14">
    <location>
        <begin position="715"/>
        <end position="756"/>
    </location>
</feature>
<dbReference type="SMART" id="SM00291">
    <property type="entry name" value="ZnF_ZZ"/>
    <property type="match status" value="1"/>
</dbReference>
<dbReference type="InterPro" id="IPR056893">
    <property type="entry name" value="UBA_Nbr1_C"/>
</dbReference>
<dbReference type="SUPFAM" id="SSF57850">
    <property type="entry name" value="RING/U-box"/>
    <property type="match status" value="1"/>
</dbReference>
<feature type="region of interest" description="Disordered" evidence="13">
    <location>
        <begin position="253"/>
        <end position="298"/>
    </location>
</feature>
<keyword evidence="6" id="KW-0479">Metal-binding</keyword>
<dbReference type="InterPro" id="IPR009060">
    <property type="entry name" value="UBA-like_sf"/>
</dbReference>
<dbReference type="PROSITE" id="PS50135">
    <property type="entry name" value="ZF_ZZ_2"/>
    <property type="match status" value="1"/>
</dbReference>
<dbReference type="Pfam" id="PF00564">
    <property type="entry name" value="PB1"/>
    <property type="match status" value="1"/>
</dbReference>
<dbReference type="Gene3D" id="3.10.20.90">
    <property type="entry name" value="Phosphatidylinositol 3-kinase Catalytic Subunit, Chain A, domain 1"/>
    <property type="match status" value="1"/>
</dbReference>
<feature type="domain" description="PB1" evidence="16">
    <location>
        <begin position="4"/>
        <end position="89"/>
    </location>
</feature>
<evidence type="ECO:0000259" key="16">
    <source>
        <dbReference type="PROSITE" id="PS51745"/>
    </source>
</evidence>
<keyword evidence="10" id="KW-0072">Autophagy</keyword>
<evidence type="ECO:0008006" key="19">
    <source>
        <dbReference type="Google" id="ProtNLM"/>
    </source>
</evidence>
<evidence type="ECO:0000256" key="13">
    <source>
        <dbReference type="SAM" id="MobiDB-lite"/>
    </source>
</evidence>
<comment type="subcellular location">
    <subcellularLocation>
        <location evidence="2">Cytoplasmic vesicle</location>
        <location evidence="2">Autophagosome</location>
    </subcellularLocation>
    <subcellularLocation>
        <location evidence="1">Vacuole</location>
    </subcellularLocation>
</comment>
<dbReference type="InterPro" id="IPR053793">
    <property type="entry name" value="PB1-like"/>
</dbReference>
<evidence type="ECO:0000256" key="12">
    <source>
        <dbReference type="PROSITE-ProRule" id="PRU00228"/>
    </source>
</evidence>
<evidence type="ECO:0000256" key="3">
    <source>
        <dbReference type="ARBA" id="ARBA00011726"/>
    </source>
</evidence>
<dbReference type="Gene3D" id="1.10.8.10">
    <property type="entry name" value="DNA helicase RuvA subunit, C-terminal domain"/>
    <property type="match status" value="2"/>
</dbReference>
<feature type="compositionally biased region" description="Polar residues" evidence="13">
    <location>
        <begin position="176"/>
        <end position="187"/>
    </location>
</feature>
<dbReference type="GO" id="GO:0015031">
    <property type="term" value="P:protein transport"/>
    <property type="evidence" value="ECO:0007669"/>
    <property type="project" value="UniProtKB-KW"/>
</dbReference>
<sequence length="804" mass="87148">MEADIVIKAKYGDNLRRFCARVDQNNQLDLNMVGLKAKICSIFNFSADADLTLRYVDEDGDLVTLADDDDLNDVMKQQLKFLRIDVHLNNGSGGKSNAGTSGSATPLRPPPVPNPFLIRDAIASYLLPEPVRNALSNLPITNPASSIPSVEDIALSIMKIGQSLLDASFQPCDAASRSSKTGVSEENITPEAIGPQSPNVDSASKQAEAGNVMRGVISAPNAKQQEEAGNVIIGVAKAAGVAAVDLNNLPCDPSSSRSANVTKVPLPSEVPGGEGMNVKVDSRGESSSSAGPNYSSTHITPLSHGASIECPFSGPFINPWMPHVANSHMPPFKRSHSLTEGVTGMFHRGVGCDGCGVYPITGPRFKSKVKENYDLCNICFNEKGNSTDYIRMDRPAATRGPPCVYPHPNNLETFSPHLLKKGAWLKRGRSTLDSQFILDVNVVDGTRMAPFTAFTKIWRIRNNGTVVWPNGTQLVWTGGDMFSVSRSIDLEVPEEGFPIEKELDIAVDFTAPQLPGQYVSYWRMATRSGHKFGQPVWVSIQVDVLLKDSFYDSSRGINLNIPLDVNGSKRPHVIDVNVQPIENDTSLQTVIPNPPIEPVNQLDDKEQTLELANEFPTNEAALVGPAASAPATSMAPSSEFYPIIDLSETAPATSVAPSAVSYPIIDFSEVAPVVPPNQKSSNVDVTSTSLGIGGIPNSLEENLHKAIGRIKIPNSVEESLLKDLAEMGFNEVHLNKEVLRKNNYDLEQSLDDLCCGDLSVISDWDPMLEELEEMGFHDKEMNKRLLKKNNGSIKRVVMDLINGE</sequence>
<keyword evidence="4" id="KW-0813">Transport</keyword>
<dbReference type="FunFam" id="1.10.8.10:FF:000085">
    <property type="entry name" value="protein NBR1 homolog"/>
    <property type="match status" value="1"/>
</dbReference>
<keyword evidence="18" id="KW-1185">Reference proteome</keyword>
<gene>
    <name evidence="17" type="ORF">Fmac_015572</name>
</gene>
<dbReference type="Pfam" id="PF00569">
    <property type="entry name" value="ZZ"/>
    <property type="match status" value="1"/>
</dbReference>
<dbReference type="Proteomes" id="UP001603857">
    <property type="component" value="Unassembled WGS sequence"/>
</dbReference>
<keyword evidence="8" id="KW-0862">Zinc</keyword>
<dbReference type="GO" id="GO:0008270">
    <property type="term" value="F:zinc ion binding"/>
    <property type="evidence" value="ECO:0007669"/>
    <property type="project" value="UniProtKB-KW"/>
</dbReference>